<accession>A0A7J8B347</accession>
<comment type="similarity">
    <text evidence="5">Belongs to the class I-like SAM-binding methyltransferase superfamily. RsmB/NOP family.</text>
</comment>
<dbReference type="InterPro" id="IPR042620">
    <property type="entry name" value="NSUN7"/>
</dbReference>
<dbReference type="AlphaFoldDB" id="A0A7J8B347"/>
<organism evidence="8 9">
    <name type="scientific">Pipistrellus kuhlii</name>
    <name type="common">Kuhl's pipistrelle</name>
    <dbReference type="NCBI Taxonomy" id="59472"/>
    <lineage>
        <taxon>Eukaryota</taxon>
        <taxon>Metazoa</taxon>
        <taxon>Chordata</taxon>
        <taxon>Craniata</taxon>
        <taxon>Vertebrata</taxon>
        <taxon>Euteleostomi</taxon>
        <taxon>Mammalia</taxon>
        <taxon>Eutheria</taxon>
        <taxon>Laurasiatheria</taxon>
        <taxon>Chiroptera</taxon>
        <taxon>Yangochiroptera</taxon>
        <taxon>Vespertilionidae</taxon>
        <taxon>Pipistrellus</taxon>
    </lineage>
</organism>
<dbReference type="Gene3D" id="3.30.70.1170">
    <property type="entry name" value="Sun protein, domain 3"/>
    <property type="match status" value="1"/>
</dbReference>
<feature type="domain" description="SAM-dependent MTase RsmB/NOP-type" evidence="7">
    <location>
        <begin position="199"/>
        <end position="512"/>
    </location>
</feature>
<keyword evidence="3 5" id="KW-0949">S-adenosyl-L-methionine</keyword>
<dbReference type="InterPro" id="IPR001678">
    <property type="entry name" value="MeTrfase_RsmB-F_NOP2_dom"/>
</dbReference>
<keyword evidence="1 5" id="KW-0489">Methyltransferase</keyword>
<feature type="compositionally biased region" description="Basic residues" evidence="6">
    <location>
        <begin position="542"/>
        <end position="552"/>
    </location>
</feature>
<evidence type="ECO:0000313" key="9">
    <source>
        <dbReference type="Proteomes" id="UP000558488"/>
    </source>
</evidence>
<evidence type="ECO:0000256" key="2">
    <source>
        <dbReference type="ARBA" id="ARBA00022679"/>
    </source>
</evidence>
<gene>
    <name evidence="8" type="ORF">mPipKuh1_012622</name>
</gene>
<dbReference type="Pfam" id="PF01189">
    <property type="entry name" value="Methyltr_RsmB-F"/>
    <property type="match status" value="1"/>
</dbReference>
<keyword evidence="4 5" id="KW-0694">RNA-binding</keyword>
<keyword evidence="2 5" id="KW-0808">Transferase</keyword>
<proteinExistence type="inferred from homology"/>
<keyword evidence="9" id="KW-1185">Reference proteome</keyword>
<dbReference type="GO" id="GO:0032259">
    <property type="term" value="P:methylation"/>
    <property type="evidence" value="ECO:0007669"/>
    <property type="project" value="UniProtKB-KW"/>
</dbReference>
<dbReference type="GO" id="GO:0003723">
    <property type="term" value="F:RNA binding"/>
    <property type="evidence" value="ECO:0007669"/>
    <property type="project" value="UniProtKB-UniRule"/>
</dbReference>
<dbReference type="InterPro" id="IPR049561">
    <property type="entry name" value="NSUN5_7_fdxn-like"/>
</dbReference>
<evidence type="ECO:0000256" key="4">
    <source>
        <dbReference type="ARBA" id="ARBA00022884"/>
    </source>
</evidence>
<evidence type="ECO:0000256" key="1">
    <source>
        <dbReference type="ARBA" id="ARBA00022603"/>
    </source>
</evidence>
<dbReference type="Gene3D" id="3.40.50.150">
    <property type="entry name" value="Vaccinia Virus protein VP39"/>
    <property type="match status" value="1"/>
</dbReference>
<sequence length="723" mass="81209">MLEPGELQVPGGGIPEELSQLARLALSGDEASGEQDASGAPDKTGFPDPVYVMAANIFQGIRIETSPEKLLIKYGSEPLRPAAGESEDESLQHLAYELAFSTLKYQGILETILIDSSIFPSTTIPDHLSSLIIVMLYDFQDRKFQARLFTDNQQCIVEVQEVENLLNSFKTKLAAALARYRIKHDALSIYHILPETVRNQERRASTLPLYAWINALKIRPEEVYHSLKKRGYTKVNTILNIGGKVFAVDQHCYDVLIFPSYLKSDLLNIDLFKDHKLIFQDKSRSLAVHSVKALLNVDDDILMVNTGSWYTVAHMSNLISKNSKIFVCGVQAQAKHPDLKKLFTKMGCKNIEILPESFLNIEWKDNRLQKVKVILLLPRCSGLGISNPVEFILNEHEDTDLLKDFSQGGTSEEKLRFLAQQQYEQLAHAMKFTKAQAVVYCTCSVYPEENEVVVKKALEFQDPGTKIQPYRLSPPVLPLCARREIHSSADKFFRMEPSEITNGCFLSVLTRERDPSETVSVKDVLARAAAKGLLEGIELGKSSKREKKKKSKTALPKAPTTDSKGIQTKIAEFLNRETNANAKRPLQPTTAKISPLQKSTIPVASSLQVRKPTKPAASPLVPAFMKNPSLPRPYERPSNLVRPRPEDKMVVLKPVEIVLPPVMFPLSPPPGIRPHIPTQHFYYGWFAPKTTMPGYHSTPIPRKAEKPKGNLPSSLRRHRRPWL</sequence>
<feature type="region of interest" description="Disordered" evidence="6">
    <location>
        <begin position="696"/>
        <end position="723"/>
    </location>
</feature>
<evidence type="ECO:0000259" key="7">
    <source>
        <dbReference type="PROSITE" id="PS51686"/>
    </source>
</evidence>
<dbReference type="Proteomes" id="UP000558488">
    <property type="component" value="Unassembled WGS sequence"/>
</dbReference>
<dbReference type="PANTHER" id="PTHR14663">
    <property type="entry name" value="METHYLTRANSFERASE NSUN7-RELATED"/>
    <property type="match status" value="1"/>
</dbReference>
<feature type="active site" description="Nucleophile" evidence="5">
    <location>
        <position position="443"/>
    </location>
</feature>
<dbReference type="GO" id="GO:0008168">
    <property type="term" value="F:methyltransferase activity"/>
    <property type="evidence" value="ECO:0007669"/>
    <property type="project" value="UniProtKB-KW"/>
</dbReference>
<feature type="region of interest" description="Disordered" evidence="6">
    <location>
        <begin position="540"/>
        <end position="563"/>
    </location>
</feature>
<dbReference type="PROSITE" id="PS51686">
    <property type="entry name" value="SAM_MT_RSMB_NOP"/>
    <property type="match status" value="1"/>
</dbReference>
<dbReference type="InterPro" id="IPR049560">
    <property type="entry name" value="MeTrfase_RsmB-F_NOP2_cat"/>
</dbReference>
<evidence type="ECO:0000256" key="3">
    <source>
        <dbReference type="ARBA" id="ARBA00022691"/>
    </source>
</evidence>
<comment type="caution">
    <text evidence="8">The sequence shown here is derived from an EMBL/GenBank/DDBJ whole genome shotgun (WGS) entry which is preliminary data.</text>
</comment>
<evidence type="ECO:0000256" key="6">
    <source>
        <dbReference type="SAM" id="MobiDB-lite"/>
    </source>
</evidence>
<dbReference type="Pfam" id="PF21148">
    <property type="entry name" value="NSUN5_fdxn-like"/>
    <property type="match status" value="1"/>
</dbReference>
<feature type="region of interest" description="Disordered" evidence="6">
    <location>
        <begin position="26"/>
        <end position="45"/>
    </location>
</feature>
<protein>
    <submittedName>
        <fullName evidence="8">NOP2/Sun RNA methyltransferase family member 7</fullName>
    </submittedName>
</protein>
<dbReference type="OrthoDB" id="6817893at2759"/>
<dbReference type="InterPro" id="IPR029063">
    <property type="entry name" value="SAM-dependent_MTases_sf"/>
</dbReference>
<dbReference type="EMBL" id="JACAGB010000001">
    <property type="protein sequence ID" value="KAF6393094.1"/>
    <property type="molecule type" value="Genomic_DNA"/>
</dbReference>
<evidence type="ECO:0000256" key="5">
    <source>
        <dbReference type="PROSITE-ProRule" id="PRU01023"/>
    </source>
</evidence>
<dbReference type="PANTHER" id="PTHR14663:SF2">
    <property type="entry name" value="METHYLTRANSFERASE NSUN7-RELATED"/>
    <property type="match status" value="1"/>
</dbReference>
<name>A0A7J8B347_PIPKU</name>
<evidence type="ECO:0000313" key="8">
    <source>
        <dbReference type="EMBL" id="KAF6393094.1"/>
    </source>
</evidence>
<dbReference type="SUPFAM" id="SSF53335">
    <property type="entry name" value="S-adenosyl-L-methionine-dependent methyltransferases"/>
    <property type="match status" value="1"/>
</dbReference>
<reference evidence="8 9" key="1">
    <citation type="journal article" date="2020" name="Nature">
        <title>Six reference-quality genomes reveal evolution of bat adaptations.</title>
        <authorList>
            <person name="Jebb D."/>
            <person name="Huang Z."/>
            <person name="Pippel M."/>
            <person name="Hughes G.M."/>
            <person name="Lavrichenko K."/>
            <person name="Devanna P."/>
            <person name="Winkler S."/>
            <person name="Jermiin L.S."/>
            <person name="Skirmuntt E.C."/>
            <person name="Katzourakis A."/>
            <person name="Burkitt-Gray L."/>
            <person name="Ray D.A."/>
            <person name="Sullivan K.A.M."/>
            <person name="Roscito J.G."/>
            <person name="Kirilenko B.M."/>
            <person name="Davalos L.M."/>
            <person name="Corthals A.P."/>
            <person name="Power M.L."/>
            <person name="Jones G."/>
            <person name="Ransome R.D."/>
            <person name="Dechmann D.K.N."/>
            <person name="Locatelli A.G."/>
            <person name="Puechmaille S.J."/>
            <person name="Fedrigo O."/>
            <person name="Jarvis E.D."/>
            <person name="Hiller M."/>
            <person name="Vernes S.C."/>
            <person name="Myers E.W."/>
            <person name="Teeling E.C."/>
        </authorList>
    </citation>
    <scope>NUCLEOTIDE SEQUENCE [LARGE SCALE GENOMIC DNA]</scope>
    <source>
        <strain evidence="8">MPipKuh1</strain>
        <tissue evidence="8">Flight muscle</tissue>
    </source>
</reference>
<comment type="caution">
    <text evidence="5">Lacks conserved residue(s) required for the propagation of feature annotation.</text>
</comment>